<proteinExistence type="predicted"/>
<organism evidence="1 2">
    <name type="scientific">Pseudomonas antarctica</name>
    <dbReference type="NCBI Taxonomy" id="219572"/>
    <lineage>
        <taxon>Bacteria</taxon>
        <taxon>Pseudomonadati</taxon>
        <taxon>Pseudomonadota</taxon>
        <taxon>Gammaproteobacteria</taxon>
        <taxon>Pseudomonadales</taxon>
        <taxon>Pseudomonadaceae</taxon>
        <taxon>Pseudomonas</taxon>
    </lineage>
</organism>
<dbReference type="Proteomes" id="UP000077829">
    <property type="component" value="Chromosome"/>
</dbReference>
<reference evidence="1 2" key="1">
    <citation type="submission" date="2016-05" db="EMBL/GenBank/DDBJ databases">
        <title>Complete genome sequence of Pseudomonas antarctica PAMC 27494.</title>
        <authorList>
            <person name="Lee J."/>
        </authorList>
    </citation>
    <scope>NUCLEOTIDE SEQUENCE [LARGE SCALE GENOMIC DNA]</scope>
    <source>
        <strain evidence="1 2">PAMC 27494</strain>
    </source>
</reference>
<evidence type="ECO:0000313" key="1">
    <source>
        <dbReference type="EMBL" id="ANF84625.1"/>
    </source>
</evidence>
<dbReference type="EMBL" id="CP015600">
    <property type="protein sequence ID" value="ANF84625.1"/>
    <property type="molecule type" value="Genomic_DNA"/>
</dbReference>
<sequence>MSNVTAALPRKSLQEHERKFLKIAGDGLAQEKVGGALALACLLDMVASWHATRVNIEFGDYCKRWVAEGNAKSKSADKLLRNILGLDDNPPPRRIRRAA</sequence>
<name>A0A172YWG7_9PSED</name>
<evidence type="ECO:0000313" key="2">
    <source>
        <dbReference type="Proteomes" id="UP000077829"/>
    </source>
</evidence>
<accession>A0A172YWG7</accession>
<dbReference type="STRING" id="219572.A7J50_1186"/>
<dbReference type="PATRIC" id="fig|219572.3.peg.1206"/>
<dbReference type="AlphaFoldDB" id="A0A172YWG7"/>
<dbReference type="KEGG" id="panr:A7J50_1186"/>
<gene>
    <name evidence="1" type="ORF">A7J50_1186</name>
</gene>
<dbReference type="RefSeq" id="WP_064450961.1">
    <property type="nucleotide sequence ID" value="NZ_CP015600.1"/>
</dbReference>
<protein>
    <submittedName>
        <fullName evidence="1">Uncharacterized protein</fullName>
    </submittedName>
</protein>